<sequence>MNRLFFTYQKFGFFSGKKCLFLRYNSTIQKPASSSQADLLLRILYESPVQPPIEFSEEELERHEVIHRAWQICERAKREELNKQLERQYNKMKRACEELERIDKKLFRAAMSKKKYYFPVEMRTPTDTPPLQIWKHDWTRPSEKTDT</sequence>
<dbReference type="EMBL" id="JABTEG010000001">
    <property type="protein sequence ID" value="KAG4306507.1"/>
    <property type="molecule type" value="Genomic_DNA"/>
</dbReference>
<proteinExistence type="predicted"/>
<evidence type="ECO:0000313" key="1">
    <source>
        <dbReference type="EMBL" id="KAG4306507.1"/>
    </source>
</evidence>
<keyword evidence="2" id="KW-1185">Reference proteome</keyword>
<protein>
    <submittedName>
        <fullName evidence="1">Uncharacterized protein</fullName>
    </submittedName>
</protein>
<name>A0ACB7CHR9_9ASCO</name>
<gene>
    <name evidence="1" type="ORF">PORY_000495</name>
</gene>
<evidence type="ECO:0000313" key="2">
    <source>
        <dbReference type="Proteomes" id="UP000768646"/>
    </source>
</evidence>
<accession>A0ACB7CHR9</accession>
<comment type="caution">
    <text evidence="1">The sequence shown here is derived from an EMBL/GenBank/DDBJ whole genome shotgun (WGS) entry which is preliminary data.</text>
</comment>
<organism evidence="1 2">
    <name type="scientific">Pneumocystis oryctolagi</name>
    <dbReference type="NCBI Taxonomy" id="42067"/>
    <lineage>
        <taxon>Eukaryota</taxon>
        <taxon>Fungi</taxon>
        <taxon>Dikarya</taxon>
        <taxon>Ascomycota</taxon>
        <taxon>Taphrinomycotina</taxon>
        <taxon>Pneumocystomycetes</taxon>
        <taxon>Pneumocystaceae</taxon>
        <taxon>Pneumocystis</taxon>
    </lineage>
</organism>
<dbReference type="Proteomes" id="UP000768646">
    <property type="component" value="Unassembled WGS sequence"/>
</dbReference>
<reference evidence="1 2" key="1">
    <citation type="journal article" date="2021" name="Commun. Biol.">
        <title>Genomic insights into the host specific adaptation of the Pneumocystis genus.</title>
        <authorList>
            <person name="Cisse O.H."/>
            <person name="Ma L."/>
            <person name="Dekker J.P."/>
            <person name="Khil P.P."/>
            <person name="Youn J.-H."/>
            <person name="Brenchley J.M."/>
            <person name="Blair R."/>
            <person name="Pahar B."/>
            <person name="Chabe M."/>
            <person name="Van Rompay K.K.A."/>
            <person name="Keesler R."/>
            <person name="Sukura A."/>
            <person name="Hirsch V."/>
            <person name="Kutty G."/>
            <person name="Liu Y."/>
            <person name="Peng L."/>
            <person name="Chen J."/>
            <person name="Song J."/>
            <person name="Weissenbacher-Lang C."/>
            <person name="Xu J."/>
            <person name="Upham N.S."/>
            <person name="Stajich J.E."/>
            <person name="Cuomo C.A."/>
            <person name="Cushion M.T."/>
            <person name="Kovacs J.A."/>
        </authorList>
    </citation>
    <scope>NUCLEOTIDE SEQUENCE [LARGE SCALE GENOMIC DNA]</scope>
    <source>
        <strain evidence="1 2">RABM</strain>
    </source>
</reference>